<keyword evidence="3 6" id="KW-0812">Transmembrane</keyword>
<comment type="caution">
    <text evidence="7">The sequence shown here is derived from an EMBL/GenBank/DDBJ whole genome shotgun (WGS) entry which is preliminary data.</text>
</comment>
<feature type="transmembrane region" description="Helical" evidence="6">
    <location>
        <begin position="181"/>
        <end position="211"/>
    </location>
</feature>
<keyword evidence="5 6" id="KW-0472">Membrane</keyword>
<feature type="transmembrane region" description="Helical" evidence="6">
    <location>
        <begin position="353"/>
        <end position="372"/>
    </location>
</feature>
<dbReference type="HOGENOM" id="CLU_044198_0_0_10"/>
<feature type="transmembrane region" description="Helical" evidence="6">
    <location>
        <begin position="282"/>
        <end position="304"/>
    </location>
</feature>
<dbReference type="RefSeq" id="WP_005796166.1">
    <property type="nucleotide sequence ID" value="NZ_JH724215.1"/>
</dbReference>
<comment type="subcellular location">
    <subcellularLocation>
        <location evidence="1">Cell membrane</location>
        <topology evidence="1">Multi-pass membrane protein</topology>
    </subcellularLocation>
</comment>
<dbReference type="EMBL" id="AGXN01000005">
    <property type="protein sequence ID" value="EIY99523.1"/>
    <property type="molecule type" value="Genomic_DNA"/>
</dbReference>
<feature type="transmembrane region" description="Helical" evidence="6">
    <location>
        <begin position="325"/>
        <end position="347"/>
    </location>
</feature>
<evidence type="ECO:0000256" key="2">
    <source>
        <dbReference type="ARBA" id="ARBA00022475"/>
    </source>
</evidence>
<dbReference type="InterPro" id="IPR048122">
    <property type="entry name" value="WZX-like"/>
</dbReference>
<keyword evidence="4 6" id="KW-1133">Transmembrane helix</keyword>
<dbReference type="GO" id="GO:0005886">
    <property type="term" value="C:plasma membrane"/>
    <property type="evidence" value="ECO:0007669"/>
    <property type="project" value="UniProtKB-SubCell"/>
</dbReference>
<evidence type="ECO:0000256" key="1">
    <source>
        <dbReference type="ARBA" id="ARBA00004651"/>
    </source>
</evidence>
<dbReference type="Proteomes" id="UP000003879">
    <property type="component" value="Unassembled WGS sequence"/>
</dbReference>
<feature type="transmembrane region" description="Helical" evidence="6">
    <location>
        <begin position="44"/>
        <end position="64"/>
    </location>
</feature>
<evidence type="ECO:0000256" key="4">
    <source>
        <dbReference type="ARBA" id="ARBA00022989"/>
    </source>
</evidence>
<feature type="transmembrane region" description="Helical" evidence="6">
    <location>
        <begin position="252"/>
        <end position="276"/>
    </location>
</feature>
<feature type="transmembrane region" description="Helical" evidence="6">
    <location>
        <begin position="12"/>
        <end position="32"/>
    </location>
</feature>
<sequence length="471" mass="53390">MEIKVQKRDVIWSYLAQFFNLGVGFITLPAILKMLSADEVGLNYILISISSVIVLFDMGFSSQFSKNITYVLSGAQTIEKEGISSDYKDTINAQLLTCVLATAKSIYKRISWIAMLPLLTVGSCYVWKVTDNGTSIDNIVPIWGVFCASSFFNLYFLYYNSFLQGRGLVKESKQGQVYSRIVQLAITFTMLFCGCGLLSVVVANLIAPFAFRLYARYKFYDDFIKKIISNNVVSSGEIKETFKILLYNAKKMGVIGILSAALGYASTLIIGAFLPLAEVGSYGIMVQLIGIVGGVSTTFFYSLVPEFSQCLVKKQFIQLRARFGFSMFVFIIVQMLGFVAMVIAPYFFRLFGFHTQLPCIEIVVICCVYKFLEQNQSLYSQLLLFQNDLIFYHSAIWTGVFSIALQFIFLYIGWGLWGVMIAQIVPLCAYAAWKWPVYSSKKFGISTKRDIFQYSFSLIKNNYDRYIQNRR</sequence>
<reference evidence="7 8" key="1">
    <citation type="submission" date="2012-02" db="EMBL/GenBank/DDBJ databases">
        <title>The Genome Sequence of Bacteroides fragilis CL07T12C05.</title>
        <authorList>
            <consortium name="The Broad Institute Genome Sequencing Platform"/>
            <person name="Earl A."/>
            <person name="Ward D."/>
            <person name="Feldgarden M."/>
            <person name="Gevers D."/>
            <person name="Zitomersky N.L."/>
            <person name="Coyne M.J."/>
            <person name="Comstock L.E."/>
            <person name="Young S.K."/>
            <person name="Zeng Q."/>
            <person name="Gargeya S."/>
            <person name="Fitzgerald M."/>
            <person name="Haas B."/>
            <person name="Abouelleil A."/>
            <person name="Alvarado L."/>
            <person name="Arachchi H.M."/>
            <person name="Berlin A."/>
            <person name="Chapman S.B."/>
            <person name="Gearin G."/>
            <person name="Goldberg J."/>
            <person name="Griggs A."/>
            <person name="Gujja S."/>
            <person name="Hansen M."/>
            <person name="Heiman D."/>
            <person name="Howarth C."/>
            <person name="Larimer J."/>
            <person name="Lui A."/>
            <person name="MacDonald P.J.P."/>
            <person name="McCowen C."/>
            <person name="Montmayeur A."/>
            <person name="Murphy C."/>
            <person name="Neiman D."/>
            <person name="Pearson M."/>
            <person name="Priest M."/>
            <person name="Roberts A."/>
            <person name="Saif S."/>
            <person name="Shea T."/>
            <person name="Sisk P."/>
            <person name="Stolte C."/>
            <person name="Sykes S."/>
            <person name="Wortman J."/>
            <person name="Nusbaum C."/>
            <person name="Birren B."/>
        </authorList>
    </citation>
    <scope>NUCLEOTIDE SEQUENCE [LARGE SCALE GENOMIC DNA]</scope>
    <source>
        <strain evidence="7 8">CL07T12C05</strain>
    </source>
</reference>
<proteinExistence type="predicted"/>
<evidence type="ECO:0008006" key="9">
    <source>
        <dbReference type="Google" id="ProtNLM"/>
    </source>
</evidence>
<evidence type="ECO:0000313" key="8">
    <source>
        <dbReference type="Proteomes" id="UP000003879"/>
    </source>
</evidence>
<name>A0A0E2AU24_BACFG</name>
<dbReference type="PANTHER" id="PTHR30250">
    <property type="entry name" value="PST FAMILY PREDICTED COLANIC ACID TRANSPORTER"/>
    <property type="match status" value="1"/>
</dbReference>
<accession>A0A0E2AU24</accession>
<evidence type="ECO:0000256" key="3">
    <source>
        <dbReference type="ARBA" id="ARBA00022692"/>
    </source>
</evidence>
<gene>
    <name evidence="7" type="ORF">HMPREF1056_00824</name>
</gene>
<feature type="transmembrane region" description="Helical" evidence="6">
    <location>
        <begin position="384"/>
        <end position="408"/>
    </location>
</feature>
<organism evidence="7 8">
    <name type="scientific">Bacteroides fragilis CL07T12C05</name>
    <dbReference type="NCBI Taxonomy" id="997883"/>
    <lineage>
        <taxon>Bacteria</taxon>
        <taxon>Pseudomonadati</taxon>
        <taxon>Bacteroidota</taxon>
        <taxon>Bacteroidia</taxon>
        <taxon>Bacteroidales</taxon>
        <taxon>Bacteroidaceae</taxon>
        <taxon>Bacteroides</taxon>
    </lineage>
</organism>
<dbReference type="AlphaFoldDB" id="A0A0E2AU24"/>
<dbReference type="NCBIfam" id="NF041503">
    <property type="entry name" value="WZX_like"/>
    <property type="match status" value="1"/>
</dbReference>
<dbReference type="PATRIC" id="fig|997883.3.peg.876"/>
<evidence type="ECO:0000256" key="6">
    <source>
        <dbReference type="SAM" id="Phobius"/>
    </source>
</evidence>
<feature type="transmembrane region" description="Helical" evidence="6">
    <location>
        <begin position="110"/>
        <end position="127"/>
    </location>
</feature>
<evidence type="ECO:0000256" key="5">
    <source>
        <dbReference type="ARBA" id="ARBA00023136"/>
    </source>
</evidence>
<protein>
    <recommendedName>
        <fullName evidence="9">Polysaccharide biosynthesis protein C-terminal domain-containing protein</fullName>
    </recommendedName>
</protein>
<evidence type="ECO:0000313" key="7">
    <source>
        <dbReference type="EMBL" id="EIY99523.1"/>
    </source>
</evidence>
<dbReference type="InterPro" id="IPR050833">
    <property type="entry name" value="Poly_Biosynth_Transport"/>
</dbReference>
<keyword evidence="2" id="KW-1003">Cell membrane</keyword>
<dbReference type="PANTHER" id="PTHR30250:SF26">
    <property type="entry name" value="PSMA PROTEIN"/>
    <property type="match status" value="1"/>
</dbReference>
<feature type="transmembrane region" description="Helical" evidence="6">
    <location>
        <begin position="139"/>
        <end position="161"/>
    </location>
</feature>
<feature type="transmembrane region" description="Helical" evidence="6">
    <location>
        <begin position="414"/>
        <end position="433"/>
    </location>
</feature>